<organism evidence="1 2">
    <name type="scientific">Budvicia aquatica</name>
    <dbReference type="NCBI Taxonomy" id="82979"/>
    <lineage>
        <taxon>Bacteria</taxon>
        <taxon>Pseudomonadati</taxon>
        <taxon>Pseudomonadota</taxon>
        <taxon>Gammaproteobacteria</taxon>
        <taxon>Enterobacterales</taxon>
        <taxon>Budviciaceae</taxon>
        <taxon>Budvicia</taxon>
    </lineage>
</organism>
<accession>A0A484ZVH1</accession>
<evidence type="ECO:0000313" key="2">
    <source>
        <dbReference type="Proteomes" id="UP000373449"/>
    </source>
</evidence>
<dbReference type="EMBL" id="CAADJA010000002">
    <property type="protein sequence ID" value="VFS51831.1"/>
    <property type="molecule type" value="Genomic_DNA"/>
</dbReference>
<name>A0A484ZVH1_9GAMM</name>
<dbReference type="AlphaFoldDB" id="A0A484ZVH1"/>
<sequence>MFTLVGLVLNILGDIVYTLVDPRIDFEARG</sequence>
<proteinExistence type="predicted"/>
<reference evidence="1 2" key="1">
    <citation type="submission" date="2019-03" db="EMBL/GenBank/DDBJ databases">
        <authorList>
            <consortium name="Pathogen Informatics"/>
        </authorList>
    </citation>
    <scope>NUCLEOTIDE SEQUENCE [LARGE SCALE GENOMIC DNA]</scope>
    <source>
        <strain evidence="1 2">NCTC12282</strain>
    </source>
</reference>
<dbReference type="Proteomes" id="UP000373449">
    <property type="component" value="Unassembled WGS sequence"/>
</dbReference>
<protein>
    <submittedName>
        <fullName evidence="1">Inner membrane ABC transporter permease protein yejB</fullName>
    </submittedName>
</protein>
<gene>
    <name evidence="1" type="primary">yejB_2</name>
    <name evidence="1" type="ORF">NCTC12282_05482</name>
</gene>
<evidence type="ECO:0000313" key="1">
    <source>
        <dbReference type="EMBL" id="VFS51831.1"/>
    </source>
</evidence>